<accession>B5VY89</accession>
<gene>
    <name evidence="1" type="ORF">AmaxDRAFT_1481</name>
</gene>
<dbReference type="InterPro" id="IPR027417">
    <property type="entry name" value="P-loop_NTPase"/>
</dbReference>
<evidence type="ECO:0000313" key="2">
    <source>
        <dbReference type="Proteomes" id="UP000004061"/>
    </source>
</evidence>
<name>B5VY89_LIMMA</name>
<comment type="caution">
    <text evidence="1">The sequence shown here is derived from an EMBL/GenBank/DDBJ whole genome shotgun (WGS) entry which is preliminary data.</text>
</comment>
<dbReference type="AlphaFoldDB" id="B5VY89"/>
<organism evidence="1 2">
    <name type="scientific">Limnospira maxima CS-328</name>
    <dbReference type="NCBI Taxonomy" id="513049"/>
    <lineage>
        <taxon>Bacteria</taxon>
        <taxon>Bacillati</taxon>
        <taxon>Cyanobacteriota</taxon>
        <taxon>Cyanophyceae</taxon>
        <taxon>Oscillatoriophycideae</taxon>
        <taxon>Oscillatoriales</taxon>
        <taxon>Sirenicapillariaceae</taxon>
        <taxon>Limnospira</taxon>
    </lineage>
</organism>
<dbReference type="Proteomes" id="UP000004061">
    <property type="component" value="Unassembled WGS sequence"/>
</dbReference>
<reference evidence="1 2" key="1">
    <citation type="journal article" date="2011" name="Appl. Environ. Microbiol.">
        <title>Contribution of a Sodium Ion Gradient to Energy Conservation during Fermentation in the Cyanobacterium Arthrospira (Spirulina) maxima CS-328.</title>
        <authorList>
            <person name="Carrieri D."/>
            <person name="Ananyev G."/>
            <person name="Lenz O."/>
            <person name="Bryant D.A."/>
            <person name="Dismukes G.C."/>
        </authorList>
    </citation>
    <scope>NUCLEOTIDE SEQUENCE [LARGE SCALE GENOMIC DNA]</scope>
    <source>
        <strain evidence="1 2">CS-328</strain>
    </source>
</reference>
<protein>
    <submittedName>
        <fullName evidence="1">Uncharacterized protein</fullName>
    </submittedName>
</protein>
<sequence length="69" mass="8327">MLEEVEKIFDFCKIPLEEQTINFIQASCQNYQEDPYSVFRYRPIDDSWKKELNPIIVRTILDDLKNTKL</sequence>
<dbReference type="EMBL" id="ABYK01000008">
    <property type="protein sequence ID" value="EDZ95791.1"/>
    <property type="molecule type" value="Genomic_DNA"/>
</dbReference>
<evidence type="ECO:0000313" key="1">
    <source>
        <dbReference type="EMBL" id="EDZ95791.1"/>
    </source>
</evidence>
<dbReference type="SUPFAM" id="SSF52540">
    <property type="entry name" value="P-loop containing nucleoside triphosphate hydrolases"/>
    <property type="match status" value="1"/>
</dbReference>
<keyword evidence="2" id="KW-1185">Reference proteome</keyword>
<proteinExistence type="predicted"/>